<dbReference type="InterPro" id="IPR029062">
    <property type="entry name" value="Class_I_gatase-like"/>
</dbReference>
<reference evidence="3 4" key="1">
    <citation type="submission" date="2020-07" db="EMBL/GenBank/DDBJ databases">
        <authorList>
            <person name="Feng X."/>
        </authorList>
    </citation>
    <scope>NUCLEOTIDE SEQUENCE [LARGE SCALE GENOMIC DNA]</scope>
    <source>
        <strain evidence="3 4">JCM23202</strain>
    </source>
</reference>
<dbReference type="AlphaFoldDB" id="A0A7X1E8L3"/>
<keyword evidence="1" id="KW-0315">Glutamine amidotransferase</keyword>
<dbReference type="PANTHER" id="PTHR43418:SF4">
    <property type="entry name" value="MULTIFUNCTIONAL TRYPTOPHAN BIOSYNTHESIS PROTEIN"/>
    <property type="match status" value="1"/>
</dbReference>
<proteinExistence type="predicted"/>
<name>A0A7X1E8L3_9BACT</name>
<dbReference type="InterPro" id="IPR017926">
    <property type="entry name" value="GATASE"/>
</dbReference>
<dbReference type="Pfam" id="PF00117">
    <property type="entry name" value="GATase"/>
    <property type="match status" value="1"/>
</dbReference>
<evidence type="ECO:0000256" key="1">
    <source>
        <dbReference type="ARBA" id="ARBA00022962"/>
    </source>
</evidence>
<evidence type="ECO:0000259" key="2">
    <source>
        <dbReference type="Pfam" id="PF00117"/>
    </source>
</evidence>
<dbReference type="PRINTS" id="PR00096">
    <property type="entry name" value="GATASE"/>
</dbReference>
<gene>
    <name evidence="3" type="ORF">H5P27_12705</name>
</gene>
<dbReference type="Gene3D" id="3.40.50.880">
    <property type="match status" value="1"/>
</dbReference>
<sequence length="189" mass="20749">MILLIDNYDSFTYNLSQYLRELGEKVTVVRNDEIDSAGVAGMNPRLIVISPGPGGPGDAGNCKHLLDTFHAEIPFLGICLGMQTIAEFFGARIIIAKEPVHGKVRRINHNSNSVFSGLPNPLQVTRYHSLVVERESLPECLEISAESEEGEIMGIRHSLYPISGVQFHPEAYLTEGGHALLKNALNPSR</sequence>
<dbReference type="SUPFAM" id="SSF52317">
    <property type="entry name" value="Class I glutamine amidotransferase-like"/>
    <property type="match status" value="1"/>
</dbReference>
<dbReference type="PROSITE" id="PS51273">
    <property type="entry name" value="GATASE_TYPE_1"/>
    <property type="match status" value="1"/>
</dbReference>
<dbReference type="EMBL" id="JACHVC010000012">
    <property type="protein sequence ID" value="MBC2606905.1"/>
    <property type="molecule type" value="Genomic_DNA"/>
</dbReference>
<protein>
    <submittedName>
        <fullName evidence="3">Aminodeoxychorismate/anthranilate synthase component II</fullName>
    </submittedName>
</protein>
<feature type="domain" description="Glutamine amidotransferase" evidence="2">
    <location>
        <begin position="3"/>
        <end position="184"/>
    </location>
</feature>
<comment type="caution">
    <text evidence="3">The sequence shown here is derived from an EMBL/GenBank/DDBJ whole genome shotgun (WGS) entry which is preliminary data.</text>
</comment>
<dbReference type="PANTHER" id="PTHR43418">
    <property type="entry name" value="MULTIFUNCTIONAL TRYPTOPHAN BIOSYNTHESIS PROTEIN-RELATED"/>
    <property type="match status" value="1"/>
</dbReference>
<accession>A0A7X1E8L3</accession>
<dbReference type="Proteomes" id="UP000526501">
    <property type="component" value="Unassembled WGS sequence"/>
</dbReference>
<dbReference type="RefSeq" id="WP_185660775.1">
    <property type="nucleotide sequence ID" value="NZ_CAWPOO010000012.1"/>
</dbReference>
<dbReference type="InterPro" id="IPR006221">
    <property type="entry name" value="TrpG/PapA_dom"/>
</dbReference>
<dbReference type="GO" id="GO:0005829">
    <property type="term" value="C:cytosol"/>
    <property type="evidence" value="ECO:0007669"/>
    <property type="project" value="TreeGrafter"/>
</dbReference>
<keyword evidence="4" id="KW-1185">Reference proteome</keyword>
<dbReference type="GO" id="GO:0000162">
    <property type="term" value="P:L-tryptophan biosynthetic process"/>
    <property type="evidence" value="ECO:0007669"/>
    <property type="project" value="TreeGrafter"/>
</dbReference>
<dbReference type="FunFam" id="3.40.50.880:FF:000003">
    <property type="entry name" value="Anthranilate synthase component II"/>
    <property type="match status" value="1"/>
</dbReference>
<dbReference type="GO" id="GO:0004049">
    <property type="term" value="F:anthranilate synthase activity"/>
    <property type="evidence" value="ECO:0007669"/>
    <property type="project" value="TreeGrafter"/>
</dbReference>
<dbReference type="CDD" id="cd01743">
    <property type="entry name" value="GATase1_Anthranilate_Synthase"/>
    <property type="match status" value="1"/>
</dbReference>
<organism evidence="3 4">
    <name type="scientific">Pelagicoccus albus</name>
    <dbReference type="NCBI Taxonomy" id="415222"/>
    <lineage>
        <taxon>Bacteria</taxon>
        <taxon>Pseudomonadati</taxon>
        <taxon>Verrucomicrobiota</taxon>
        <taxon>Opitutia</taxon>
        <taxon>Puniceicoccales</taxon>
        <taxon>Pelagicoccaceae</taxon>
        <taxon>Pelagicoccus</taxon>
    </lineage>
</organism>
<dbReference type="PRINTS" id="PR00097">
    <property type="entry name" value="ANTSNTHASEII"/>
</dbReference>
<dbReference type="InterPro" id="IPR050472">
    <property type="entry name" value="Anth_synth/Amidotransfase"/>
</dbReference>
<evidence type="ECO:0000313" key="3">
    <source>
        <dbReference type="EMBL" id="MBC2606905.1"/>
    </source>
</evidence>
<evidence type="ECO:0000313" key="4">
    <source>
        <dbReference type="Proteomes" id="UP000526501"/>
    </source>
</evidence>
<dbReference type="NCBIfam" id="TIGR00566">
    <property type="entry name" value="trpG_papA"/>
    <property type="match status" value="1"/>
</dbReference>